<dbReference type="Gene3D" id="1.10.10.10">
    <property type="entry name" value="Winged helix-like DNA-binding domain superfamily/Winged helix DNA-binding domain"/>
    <property type="match status" value="1"/>
</dbReference>
<organism evidence="6 7">
    <name type="scientific">Albidovulum salinarum</name>
    <dbReference type="NCBI Taxonomy" id="2984153"/>
    <lineage>
        <taxon>Bacteria</taxon>
        <taxon>Pseudomonadati</taxon>
        <taxon>Pseudomonadota</taxon>
        <taxon>Alphaproteobacteria</taxon>
        <taxon>Rhodobacterales</taxon>
        <taxon>Paracoccaceae</taxon>
        <taxon>Albidovulum</taxon>
    </lineage>
</organism>
<dbReference type="Gene3D" id="3.40.190.10">
    <property type="entry name" value="Periplasmic binding protein-like II"/>
    <property type="match status" value="2"/>
</dbReference>
<comment type="caution">
    <text evidence="6">The sequence shown here is derived from an EMBL/GenBank/DDBJ whole genome shotgun (WGS) entry which is preliminary data.</text>
</comment>
<dbReference type="PRINTS" id="PR00039">
    <property type="entry name" value="HTHLYSR"/>
</dbReference>
<dbReference type="InterPro" id="IPR005119">
    <property type="entry name" value="LysR_subst-bd"/>
</dbReference>
<evidence type="ECO:0000313" key="6">
    <source>
        <dbReference type="EMBL" id="MCU9850338.1"/>
    </source>
</evidence>
<dbReference type="Pfam" id="PF00126">
    <property type="entry name" value="HTH_1"/>
    <property type="match status" value="1"/>
</dbReference>
<reference evidence="6 7" key="1">
    <citation type="submission" date="2022-10" db="EMBL/GenBank/DDBJ databases">
        <title>Defluviimonas sp. nov., isolated from ocean surface sediments.</title>
        <authorList>
            <person name="He W."/>
            <person name="Wang L."/>
            <person name="Zhang D.-F."/>
        </authorList>
    </citation>
    <scope>NUCLEOTIDE SEQUENCE [LARGE SCALE GENOMIC DNA]</scope>
    <source>
        <strain evidence="6 7">WL0024</strain>
    </source>
</reference>
<dbReference type="PANTHER" id="PTHR30537:SF26">
    <property type="entry name" value="GLYCINE CLEAVAGE SYSTEM TRANSCRIPTIONAL ACTIVATOR"/>
    <property type="match status" value="1"/>
</dbReference>
<evidence type="ECO:0000259" key="5">
    <source>
        <dbReference type="PROSITE" id="PS50931"/>
    </source>
</evidence>
<evidence type="ECO:0000256" key="1">
    <source>
        <dbReference type="ARBA" id="ARBA00009437"/>
    </source>
</evidence>
<proteinExistence type="inferred from homology"/>
<keyword evidence="2" id="KW-0805">Transcription regulation</keyword>
<evidence type="ECO:0000256" key="3">
    <source>
        <dbReference type="ARBA" id="ARBA00023125"/>
    </source>
</evidence>
<comment type="similarity">
    <text evidence="1">Belongs to the LysR transcriptional regulatory family.</text>
</comment>
<keyword evidence="7" id="KW-1185">Reference proteome</keyword>
<dbReference type="PROSITE" id="PS50931">
    <property type="entry name" value="HTH_LYSR"/>
    <property type="match status" value="1"/>
</dbReference>
<protein>
    <submittedName>
        <fullName evidence="6">LysR substrate-binding domain-containing protein</fullName>
    </submittedName>
</protein>
<name>A0ABT2X8R2_9RHOB</name>
<dbReference type="InterPro" id="IPR058163">
    <property type="entry name" value="LysR-type_TF_proteobact-type"/>
</dbReference>
<dbReference type="Pfam" id="PF03466">
    <property type="entry name" value="LysR_substrate"/>
    <property type="match status" value="1"/>
</dbReference>
<feature type="domain" description="HTH lysR-type" evidence="5">
    <location>
        <begin position="6"/>
        <end position="63"/>
    </location>
</feature>
<evidence type="ECO:0000256" key="4">
    <source>
        <dbReference type="ARBA" id="ARBA00023163"/>
    </source>
</evidence>
<dbReference type="EMBL" id="JAOVQO010000027">
    <property type="protein sequence ID" value="MCU9850338.1"/>
    <property type="molecule type" value="Genomic_DNA"/>
</dbReference>
<evidence type="ECO:0000256" key="2">
    <source>
        <dbReference type="ARBA" id="ARBA00023015"/>
    </source>
</evidence>
<dbReference type="InterPro" id="IPR036390">
    <property type="entry name" value="WH_DNA-bd_sf"/>
</dbReference>
<gene>
    <name evidence="6" type="ORF">OEZ60_20345</name>
</gene>
<keyword evidence="3" id="KW-0238">DNA-binding</keyword>
<dbReference type="PANTHER" id="PTHR30537">
    <property type="entry name" value="HTH-TYPE TRANSCRIPTIONAL REGULATOR"/>
    <property type="match status" value="1"/>
</dbReference>
<accession>A0ABT2X8R2</accession>
<keyword evidence="4" id="KW-0804">Transcription</keyword>
<evidence type="ECO:0000313" key="7">
    <source>
        <dbReference type="Proteomes" id="UP001209535"/>
    </source>
</evidence>
<dbReference type="SUPFAM" id="SSF53850">
    <property type="entry name" value="Periplasmic binding protein-like II"/>
    <property type="match status" value="1"/>
</dbReference>
<dbReference type="InterPro" id="IPR000847">
    <property type="entry name" value="LysR_HTH_N"/>
</dbReference>
<dbReference type="SUPFAM" id="SSF46785">
    <property type="entry name" value="Winged helix' DNA-binding domain"/>
    <property type="match status" value="1"/>
</dbReference>
<sequence length="303" mass="34327">MRSLIPSPHSLFVFEAAARHLNFKNAAAELNVTQPSVSQSIRALERHCGTQLFIRENRGVQLTEAGRLLYDSVRFGFHRIEESLRTLSSTETRYLTFAASTSVAAHWLMPQLYKLQQDHPNLRIKVVTTDRDIEPDSEIDLTIWIRDRDFRRPNSWYLCDEVVFPICAPKYLADHPCIGTVSDLTNHRRLHAFDRFRKRMSWAEWLARVGVETDETQPDMVFNDYQLTLQAALAGEGLALGWSLTSALLLHNTQLVRPLPTEINTGNAFFLIAAPGATLTGELDALIAWIRAQTADLSKGQGR</sequence>
<dbReference type="InterPro" id="IPR036388">
    <property type="entry name" value="WH-like_DNA-bd_sf"/>
</dbReference>
<dbReference type="Proteomes" id="UP001209535">
    <property type="component" value="Unassembled WGS sequence"/>
</dbReference>